<dbReference type="Proteomes" id="UP000035034">
    <property type="component" value="Unassembled WGS sequence"/>
</dbReference>
<evidence type="ECO:0000313" key="2">
    <source>
        <dbReference type="EMBL" id="GAB20529.1"/>
    </source>
</evidence>
<protein>
    <submittedName>
        <fullName evidence="2">Uncharacterized protein</fullName>
    </submittedName>
</protein>
<dbReference type="STRING" id="1077974.GOEFS_119_00190"/>
<keyword evidence="3" id="KW-1185">Reference proteome</keyword>
<keyword evidence="1" id="KW-0812">Transmembrane</keyword>
<keyword evidence="1" id="KW-0472">Membrane</keyword>
<feature type="transmembrane region" description="Helical" evidence="1">
    <location>
        <begin position="20"/>
        <end position="41"/>
    </location>
</feature>
<organism evidence="2 3">
    <name type="scientific">Gordonia effusa NBRC 100432</name>
    <dbReference type="NCBI Taxonomy" id="1077974"/>
    <lineage>
        <taxon>Bacteria</taxon>
        <taxon>Bacillati</taxon>
        <taxon>Actinomycetota</taxon>
        <taxon>Actinomycetes</taxon>
        <taxon>Mycobacteriales</taxon>
        <taxon>Gordoniaceae</taxon>
        <taxon>Gordonia</taxon>
    </lineage>
</organism>
<feature type="transmembrane region" description="Helical" evidence="1">
    <location>
        <begin position="48"/>
        <end position="67"/>
    </location>
</feature>
<gene>
    <name evidence="2" type="ORF">GOEFS_119_00190</name>
</gene>
<keyword evidence="1" id="KW-1133">Transmembrane helix</keyword>
<name>H0R628_9ACTN</name>
<evidence type="ECO:0000256" key="1">
    <source>
        <dbReference type="SAM" id="Phobius"/>
    </source>
</evidence>
<dbReference type="AlphaFoldDB" id="H0R628"/>
<evidence type="ECO:0000313" key="3">
    <source>
        <dbReference type="Proteomes" id="UP000035034"/>
    </source>
</evidence>
<dbReference type="RefSeq" id="WP_007319864.1">
    <property type="nucleotide sequence ID" value="NZ_BAEH01000119.1"/>
</dbReference>
<sequence>MSNLQLILADDSLFGTGNHLIQQSVTLLTSAGSALGMYFVIKHLIESFTVVRLVMALLLAGLMIYGITNLSTFSSKWDKTVNSSAPVSPGYVVNPTGATQVSSGARYNPGDVLAIPDVAGRRITVTTVRLAA</sequence>
<dbReference type="EMBL" id="BAEH01000119">
    <property type="protein sequence ID" value="GAB20529.1"/>
    <property type="molecule type" value="Genomic_DNA"/>
</dbReference>
<accession>H0R628</accession>
<reference evidence="2 3" key="1">
    <citation type="submission" date="2011-12" db="EMBL/GenBank/DDBJ databases">
        <title>Whole genome shotgun sequence of Gordonia effusa NBRC 100432.</title>
        <authorList>
            <person name="Yoshida I."/>
            <person name="Takarada H."/>
            <person name="Hosoyama A."/>
            <person name="Tsuchikane K."/>
            <person name="Katsumata H."/>
            <person name="Yamazaki S."/>
            <person name="Fujita N."/>
        </authorList>
    </citation>
    <scope>NUCLEOTIDE SEQUENCE [LARGE SCALE GENOMIC DNA]</scope>
    <source>
        <strain evidence="2 3">NBRC 100432</strain>
    </source>
</reference>
<proteinExistence type="predicted"/>
<comment type="caution">
    <text evidence="2">The sequence shown here is derived from an EMBL/GenBank/DDBJ whole genome shotgun (WGS) entry which is preliminary data.</text>
</comment>